<comment type="caution">
    <text evidence="3">The sequence shown here is derived from an EMBL/GenBank/DDBJ whole genome shotgun (WGS) entry which is preliminary data.</text>
</comment>
<accession>A0A699JR85</accession>
<name>A0A699JR85_TANCI</name>
<evidence type="ECO:0000256" key="1">
    <source>
        <dbReference type="ARBA" id="ARBA00023078"/>
    </source>
</evidence>
<evidence type="ECO:0000259" key="2">
    <source>
        <dbReference type="Pfam" id="PF21329"/>
    </source>
</evidence>
<dbReference type="EMBL" id="BKCJ010435631">
    <property type="protein sequence ID" value="GFA50472.1"/>
    <property type="molecule type" value="Genomic_DNA"/>
</dbReference>
<dbReference type="Gene3D" id="1.20.120.290">
    <property type="entry name" value="Oxygen-evolving enhancer protein 3 (PsbQ), four-helix up-down bundle"/>
    <property type="match status" value="1"/>
</dbReference>
<keyword evidence="3" id="KW-0413">Isomerase</keyword>
<protein>
    <submittedName>
        <fullName evidence="3">Peptidyl-prolyl cis-trans isomerase CYP38, chloroplastic</fullName>
    </submittedName>
</protein>
<reference evidence="3" key="1">
    <citation type="journal article" date="2019" name="Sci. Rep.">
        <title>Draft genome of Tanacetum cinerariifolium, the natural source of mosquito coil.</title>
        <authorList>
            <person name="Yamashiro T."/>
            <person name="Shiraishi A."/>
            <person name="Satake H."/>
            <person name="Nakayama K."/>
        </authorList>
    </citation>
    <scope>NUCLEOTIDE SEQUENCE</scope>
</reference>
<dbReference type="GO" id="GO:0016853">
    <property type="term" value="F:isomerase activity"/>
    <property type="evidence" value="ECO:0007669"/>
    <property type="project" value="UniProtKB-KW"/>
</dbReference>
<evidence type="ECO:0000313" key="3">
    <source>
        <dbReference type="EMBL" id="GFA50472.1"/>
    </source>
</evidence>
<organism evidence="3">
    <name type="scientific">Tanacetum cinerariifolium</name>
    <name type="common">Dalmatian daisy</name>
    <name type="synonym">Chrysanthemum cinerariifolium</name>
    <dbReference type="NCBI Taxonomy" id="118510"/>
    <lineage>
        <taxon>Eukaryota</taxon>
        <taxon>Viridiplantae</taxon>
        <taxon>Streptophyta</taxon>
        <taxon>Embryophyta</taxon>
        <taxon>Tracheophyta</taxon>
        <taxon>Spermatophyta</taxon>
        <taxon>Magnoliopsida</taxon>
        <taxon>eudicotyledons</taxon>
        <taxon>Gunneridae</taxon>
        <taxon>Pentapetalae</taxon>
        <taxon>asterids</taxon>
        <taxon>campanulids</taxon>
        <taxon>Asterales</taxon>
        <taxon>Asteraceae</taxon>
        <taxon>Asteroideae</taxon>
        <taxon>Anthemideae</taxon>
        <taxon>Anthemidinae</taxon>
        <taxon>Tanacetum</taxon>
    </lineage>
</organism>
<proteinExistence type="predicted"/>
<keyword evidence="1" id="KW-0793">Thylakoid</keyword>
<gene>
    <name evidence="3" type="ORF">Tci_622444</name>
</gene>
<dbReference type="InterPro" id="IPR023222">
    <property type="entry name" value="PsbQ-like_dom_sf"/>
</dbReference>
<dbReference type="Pfam" id="PF21329">
    <property type="entry name" value="CYP38_PsbQ-like"/>
    <property type="match status" value="1"/>
</dbReference>
<sequence length="139" mass="15891">MDGDSSGSKFEYGGVFVKFKFLMCETFLELELIFIIMNIEGWPYIKIWKVLKLYLAHNLAKSTGIDIRRNFKQASRALKQGKSMIIFSGLAESKKNHAIVFLAKLEAGMDKLQKSQRIENKKLWFTHGANVKKNATEPS</sequence>
<feature type="domain" description="Peptidyl-prolyl cis-trans isomerase CYP38-like PsbQ-like" evidence="2">
    <location>
        <begin position="66"/>
        <end position="121"/>
    </location>
</feature>
<dbReference type="InterPro" id="IPR048563">
    <property type="entry name" value="CYP38_PsbQ-like"/>
</dbReference>
<dbReference type="AlphaFoldDB" id="A0A699JR85"/>